<dbReference type="GO" id="GO:0004497">
    <property type="term" value="F:monooxygenase activity"/>
    <property type="evidence" value="ECO:0007669"/>
    <property type="project" value="InterPro"/>
</dbReference>
<evidence type="ECO:0000313" key="7">
    <source>
        <dbReference type="Proteomes" id="UP000030762"/>
    </source>
</evidence>
<keyword evidence="3" id="KW-0560">Oxidoreductase</keyword>
<keyword evidence="7" id="KW-1185">Reference proteome</keyword>
<dbReference type="Gene3D" id="1.10.630.10">
    <property type="entry name" value="Cytochrome P450"/>
    <property type="match status" value="1"/>
</dbReference>
<gene>
    <name evidence="6" type="ORF">SDRG_14279</name>
</gene>
<dbReference type="GO" id="GO:0016705">
    <property type="term" value="F:oxidoreductase activity, acting on paired donors, with incorporation or reduction of molecular oxygen"/>
    <property type="evidence" value="ECO:0007669"/>
    <property type="project" value="InterPro"/>
</dbReference>
<evidence type="ECO:0000256" key="3">
    <source>
        <dbReference type="ARBA" id="ARBA00023002"/>
    </source>
</evidence>
<protein>
    <recommendedName>
        <fullName evidence="5">Lipoxygenase domain-containing protein</fullName>
    </recommendedName>
</protein>
<dbReference type="InterPro" id="IPR036226">
    <property type="entry name" value="LipOase_C_sf"/>
</dbReference>
<dbReference type="InterPro" id="IPR001128">
    <property type="entry name" value="Cyt_P450"/>
</dbReference>
<dbReference type="Gene3D" id="1.20.245.10">
    <property type="entry name" value="Lipoxygenase-1, Domain 5"/>
    <property type="match status" value="1"/>
</dbReference>
<evidence type="ECO:0000256" key="4">
    <source>
        <dbReference type="SAM" id="SignalP"/>
    </source>
</evidence>
<dbReference type="InterPro" id="IPR036396">
    <property type="entry name" value="Cyt_P450_sf"/>
</dbReference>
<dbReference type="AlphaFoldDB" id="T0REJ2"/>
<dbReference type="RefSeq" id="XP_008618620.1">
    <property type="nucleotide sequence ID" value="XM_008620398.1"/>
</dbReference>
<keyword evidence="4" id="KW-0732">Signal</keyword>
<evidence type="ECO:0000256" key="1">
    <source>
        <dbReference type="ARBA" id="ARBA00022723"/>
    </source>
</evidence>
<dbReference type="GeneID" id="19955006"/>
<keyword evidence="1" id="KW-0479">Metal-binding</keyword>
<dbReference type="SUPFAM" id="SSF48264">
    <property type="entry name" value="Cytochrome P450"/>
    <property type="match status" value="1"/>
</dbReference>
<dbReference type="InterPro" id="IPR013819">
    <property type="entry name" value="LipOase_C"/>
</dbReference>
<organism evidence="6 7">
    <name type="scientific">Saprolegnia diclina (strain VS20)</name>
    <dbReference type="NCBI Taxonomy" id="1156394"/>
    <lineage>
        <taxon>Eukaryota</taxon>
        <taxon>Sar</taxon>
        <taxon>Stramenopiles</taxon>
        <taxon>Oomycota</taxon>
        <taxon>Saprolegniomycetes</taxon>
        <taxon>Saprolegniales</taxon>
        <taxon>Saprolegniaceae</taxon>
        <taxon>Saprolegnia</taxon>
    </lineage>
</organism>
<dbReference type="Pfam" id="PF00305">
    <property type="entry name" value="Lipoxygenase"/>
    <property type="match status" value="1"/>
</dbReference>
<dbReference type="InParanoid" id="T0REJ2"/>
<dbReference type="VEuPathDB" id="FungiDB:SDRG_14279"/>
<keyword evidence="2" id="KW-0223">Dioxygenase</keyword>
<accession>T0REJ2</accession>
<reference evidence="6 7" key="1">
    <citation type="submission" date="2012-04" db="EMBL/GenBank/DDBJ databases">
        <title>The Genome Sequence of Saprolegnia declina VS20.</title>
        <authorList>
            <consortium name="The Broad Institute Genome Sequencing Platform"/>
            <person name="Russ C."/>
            <person name="Nusbaum C."/>
            <person name="Tyler B."/>
            <person name="van West P."/>
            <person name="Dieguez-Uribeondo J."/>
            <person name="de Bruijn I."/>
            <person name="Tripathy S."/>
            <person name="Jiang R."/>
            <person name="Young S.K."/>
            <person name="Zeng Q."/>
            <person name="Gargeya S."/>
            <person name="Fitzgerald M."/>
            <person name="Haas B."/>
            <person name="Abouelleil A."/>
            <person name="Alvarado L."/>
            <person name="Arachchi H.M."/>
            <person name="Berlin A."/>
            <person name="Chapman S.B."/>
            <person name="Goldberg J."/>
            <person name="Griggs A."/>
            <person name="Gujja S."/>
            <person name="Hansen M."/>
            <person name="Howarth C."/>
            <person name="Imamovic A."/>
            <person name="Larimer J."/>
            <person name="McCowen C."/>
            <person name="Montmayeur A."/>
            <person name="Murphy C."/>
            <person name="Neiman D."/>
            <person name="Pearson M."/>
            <person name="Priest M."/>
            <person name="Roberts A."/>
            <person name="Saif S."/>
            <person name="Shea T."/>
            <person name="Sisk P."/>
            <person name="Sykes S."/>
            <person name="Wortman J."/>
            <person name="Nusbaum C."/>
            <person name="Birren B."/>
        </authorList>
    </citation>
    <scope>NUCLEOTIDE SEQUENCE [LARGE SCALE GENOMIC DNA]</scope>
    <source>
        <strain evidence="6 7">VS20</strain>
    </source>
</reference>
<evidence type="ECO:0000256" key="2">
    <source>
        <dbReference type="ARBA" id="ARBA00022964"/>
    </source>
</evidence>
<dbReference type="Pfam" id="PF00067">
    <property type="entry name" value="p450"/>
    <property type="match status" value="1"/>
</dbReference>
<dbReference type="GO" id="GO:0020037">
    <property type="term" value="F:heme binding"/>
    <property type="evidence" value="ECO:0007669"/>
    <property type="project" value="InterPro"/>
</dbReference>
<proteinExistence type="predicted"/>
<dbReference type="SUPFAM" id="SSF48484">
    <property type="entry name" value="Lipoxigenase"/>
    <property type="match status" value="1"/>
</dbReference>
<dbReference type="PANTHER" id="PTHR11771">
    <property type="entry name" value="LIPOXYGENASE"/>
    <property type="match status" value="1"/>
</dbReference>
<dbReference type="EMBL" id="JH767200">
    <property type="protein sequence ID" value="EQC28007.1"/>
    <property type="molecule type" value="Genomic_DNA"/>
</dbReference>
<feature type="domain" description="Lipoxygenase" evidence="5">
    <location>
        <begin position="672"/>
        <end position="829"/>
    </location>
</feature>
<dbReference type="GO" id="GO:0016702">
    <property type="term" value="F:oxidoreductase activity, acting on single donors with incorporation of molecular oxygen, incorporation of two atoms of oxygen"/>
    <property type="evidence" value="ECO:0007669"/>
    <property type="project" value="InterPro"/>
</dbReference>
<dbReference type="PROSITE" id="PS51393">
    <property type="entry name" value="LIPOXYGENASE_3"/>
    <property type="match status" value="1"/>
</dbReference>
<feature type="chain" id="PRO_5004570605" description="Lipoxygenase domain-containing protein" evidence="4">
    <location>
        <begin position="18"/>
        <end position="968"/>
    </location>
</feature>
<evidence type="ECO:0000313" key="6">
    <source>
        <dbReference type="EMBL" id="EQC28007.1"/>
    </source>
</evidence>
<name>T0REJ2_SAPDV</name>
<dbReference type="GO" id="GO:0034440">
    <property type="term" value="P:lipid oxidation"/>
    <property type="evidence" value="ECO:0007669"/>
    <property type="project" value="InterPro"/>
</dbReference>
<feature type="signal peptide" evidence="4">
    <location>
        <begin position="1"/>
        <end position="17"/>
    </location>
</feature>
<dbReference type="Proteomes" id="UP000030762">
    <property type="component" value="Unassembled WGS sequence"/>
</dbReference>
<dbReference type="GO" id="GO:0005506">
    <property type="term" value="F:iron ion binding"/>
    <property type="evidence" value="ECO:0007669"/>
    <property type="project" value="InterPro"/>
</dbReference>
<sequence>MVALVPLLLTAVGVVGTQENTLKGFFQGVISDIKHAVTDVRYTFESLVNAEPVTGFCSPDALRAFDDALSSGALSRHAAYPAGLLDLSGPTLSTLDGQAFAIRQESLLNALSGPSLAAYQPRIQQLIQDDHATWAARGGTFSLALQAKTTTFKVFLAVVYGVTQPDEYVGYRAQLDEYLEYAKKTLSRAPSDAIKIRDRLLATLVRPAIAASHARVRAGAAPTCVLDALVAQNTMSDSDLATEGFQLMAMGLLGLEGLVVHTITAMVSVDGVRGQLGSARDAYVSKYPNGAHWRHLDDLSVVNAYVNEVQRVYNASPRHTFARATKDFVVTNSSSVPKHSLTAALLDCLNYNAARWPSPAQFQVARFAGANPSAYEFAPFALNDLVDRRAGRREGLSRLILQTHVVSLLDFAAVMAPLQSYALDDGLNPLPVDLLTTVGFHYAPGVAHSSNAYDDAWRRLRQPSAKLYNSSIESPLSSDKRLDFLTHSMIQLLNVRFATWVTPTAAASITVPKSQKPLAKQTLHGTSIQIPVDDEDVSIPKVLLDGAKLLQDTAPFVDNFDDSWVPGEDMEGYVLSKVGRMWPRVRVHWDDRYSDRALELFVFNGLGQHMVTKLSAAHSDGSYYTATTSFLETLDVRPGYAVTGADAYFDKNGKVTKIVRLGKTFRPADAQWEYVKMCFRSSVANKVTAVDHLIGLHVTVGNYMTTASREQLPPTHPLRRLIKPFTFRAVAINYEASKLLFAPKGILHRAHPYSEKGLKDTWAMALQSLKLEPFPVHMARQNIDTLKLPFHEDGMDFWTIVRGFTGEYLNLYYESDEDVTRDASTQAFWAFLDKQLPTPLGALSLESLKDVVAHGIFLVTAMHNHLGGIAEYVSDPAFCPVSWVEGELAGRPGAAVRTALIMSGTGYPQPSILEDFSHVLLDDAAKAVAHRFTTSLQSFVMVVEARNAQRVLPYQGFNPAVMDMAIGI</sequence>
<dbReference type="OrthoDB" id="63209at2759"/>
<evidence type="ECO:0000259" key="5">
    <source>
        <dbReference type="PROSITE" id="PS51393"/>
    </source>
</evidence>
<dbReference type="InterPro" id="IPR000907">
    <property type="entry name" value="LipOase"/>
</dbReference>